<dbReference type="InterPro" id="IPR050147">
    <property type="entry name" value="Ser/Thr_Dehydratase"/>
</dbReference>
<dbReference type="GO" id="GO:0004794">
    <property type="term" value="F:threonine deaminase activity"/>
    <property type="evidence" value="ECO:0007669"/>
    <property type="project" value="TreeGrafter"/>
</dbReference>
<dbReference type="Pfam" id="PF00291">
    <property type="entry name" value="PALP"/>
    <property type="match status" value="1"/>
</dbReference>
<keyword evidence="9" id="KW-1185">Reference proteome</keyword>
<dbReference type="CDD" id="cd01562">
    <property type="entry name" value="Thr-dehyd"/>
    <property type="match status" value="1"/>
</dbReference>
<protein>
    <recommendedName>
        <fullName evidence="2">L-serine ammonia-lyase</fullName>
        <ecNumber evidence="2">4.3.1.17</ecNumber>
    </recommendedName>
    <alternativeName>
        <fullName evidence="5">L-serine deaminase</fullName>
    </alternativeName>
    <alternativeName>
        <fullName evidence="6">L-threonine dehydratase</fullName>
    </alternativeName>
</protein>
<dbReference type="AlphaFoldDB" id="A0A8B8E4U3"/>
<gene>
    <name evidence="10" type="primary">LOC111131795</name>
</gene>
<organism evidence="9 10">
    <name type="scientific">Crassostrea virginica</name>
    <name type="common">Eastern oyster</name>
    <dbReference type="NCBI Taxonomy" id="6565"/>
    <lineage>
        <taxon>Eukaryota</taxon>
        <taxon>Metazoa</taxon>
        <taxon>Spiralia</taxon>
        <taxon>Lophotrochozoa</taxon>
        <taxon>Mollusca</taxon>
        <taxon>Bivalvia</taxon>
        <taxon>Autobranchia</taxon>
        <taxon>Pteriomorphia</taxon>
        <taxon>Ostreida</taxon>
        <taxon>Ostreoidea</taxon>
        <taxon>Ostreidae</taxon>
        <taxon>Crassostrea</taxon>
    </lineage>
</organism>
<feature type="domain" description="Tryptophan synthase beta chain-like PALP" evidence="8">
    <location>
        <begin position="15"/>
        <end position="309"/>
    </location>
</feature>
<evidence type="ECO:0000256" key="3">
    <source>
        <dbReference type="ARBA" id="ARBA00022898"/>
    </source>
</evidence>
<dbReference type="RefSeq" id="XP_022335210.1">
    <property type="nucleotide sequence ID" value="XM_022479502.1"/>
</dbReference>
<dbReference type="SUPFAM" id="SSF53686">
    <property type="entry name" value="Tryptophan synthase beta subunit-like PLP-dependent enzymes"/>
    <property type="match status" value="1"/>
</dbReference>
<evidence type="ECO:0000256" key="1">
    <source>
        <dbReference type="ARBA" id="ARBA00001933"/>
    </source>
</evidence>
<dbReference type="GO" id="GO:0009097">
    <property type="term" value="P:isoleucine biosynthetic process"/>
    <property type="evidence" value="ECO:0007669"/>
    <property type="project" value="TreeGrafter"/>
</dbReference>
<proteinExistence type="predicted"/>
<evidence type="ECO:0000256" key="5">
    <source>
        <dbReference type="ARBA" id="ARBA00041766"/>
    </source>
</evidence>
<dbReference type="GeneID" id="111131795"/>
<dbReference type="GO" id="GO:0003941">
    <property type="term" value="F:L-serine ammonia-lyase activity"/>
    <property type="evidence" value="ECO:0007669"/>
    <property type="project" value="UniProtKB-EC"/>
</dbReference>
<evidence type="ECO:0000256" key="7">
    <source>
        <dbReference type="ARBA" id="ARBA00049406"/>
    </source>
</evidence>
<dbReference type="PANTHER" id="PTHR48078">
    <property type="entry name" value="THREONINE DEHYDRATASE, MITOCHONDRIAL-RELATED"/>
    <property type="match status" value="1"/>
</dbReference>
<dbReference type="NCBIfam" id="NF005292">
    <property type="entry name" value="PRK06815.1"/>
    <property type="match status" value="1"/>
</dbReference>
<dbReference type="EC" id="4.3.1.17" evidence="2"/>
<dbReference type="GO" id="GO:0006567">
    <property type="term" value="P:L-threonine catabolic process"/>
    <property type="evidence" value="ECO:0007669"/>
    <property type="project" value="TreeGrafter"/>
</dbReference>
<accession>A0A8B8E4U3</accession>
<comment type="catalytic activity">
    <reaction evidence="7">
        <text>L-serine = pyruvate + NH4(+)</text>
        <dbReference type="Rhea" id="RHEA:19169"/>
        <dbReference type="ChEBI" id="CHEBI:15361"/>
        <dbReference type="ChEBI" id="CHEBI:28938"/>
        <dbReference type="ChEBI" id="CHEBI:33384"/>
        <dbReference type="EC" id="4.3.1.17"/>
    </reaction>
</comment>
<dbReference type="GO" id="GO:0030170">
    <property type="term" value="F:pyridoxal phosphate binding"/>
    <property type="evidence" value="ECO:0007669"/>
    <property type="project" value="InterPro"/>
</dbReference>
<dbReference type="InterPro" id="IPR036052">
    <property type="entry name" value="TrpB-like_PALP_sf"/>
</dbReference>
<evidence type="ECO:0000313" key="10">
    <source>
        <dbReference type="RefSeq" id="XP_022335210.1"/>
    </source>
</evidence>
<comment type="cofactor">
    <cofactor evidence="1">
        <name>pyridoxal 5'-phosphate</name>
        <dbReference type="ChEBI" id="CHEBI:597326"/>
    </cofactor>
</comment>
<sequence>MEDIVQKTLEAHRRIKQYIYKTPLAFSRQLSKKSNGCKVFIKLENEQLTGSFKIRGAFNKLLTLSAASDVIKQKGIITASSGNHGMACVEAGGTLGIPVTVYCQQDVSQHKKDALLDRGVRVVLHGNDCVDAENEARASAKREKKEYVSPYNDKDVIAGQGTIGVEILEDCPEVDCVLVPVGGGSLMGGIARYIKQVRPSVEIIGCQPQNSKVMYESVRAGKIVFEKSLDTLSEGTSGGIEENSITFPLCAKYVDDWIMVSEEEIGKAVVFMLQHHQKVIEGAAGMTLACFMKNPERFRGKCVVVVACGGNIGIQTLQQLISVYKT</sequence>
<dbReference type="PANTHER" id="PTHR48078:SF6">
    <property type="entry name" value="L-THREONINE DEHYDRATASE CATABOLIC TDCB"/>
    <property type="match status" value="1"/>
</dbReference>
<evidence type="ECO:0000256" key="2">
    <source>
        <dbReference type="ARBA" id="ARBA00012093"/>
    </source>
</evidence>
<name>A0A8B8E4U3_CRAVI</name>
<evidence type="ECO:0000313" key="9">
    <source>
        <dbReference type="Proteomes" id="UP000694844"/>
    </source>
</evidence>
<dbReference type="InterPro" id="IPR000634">
    <property type="entry name" value="Ser/Thr_deHydtase_PyrdxlP-BS"/>
</dbReference>
<evidence type="ECO:0000256" key="4">
    <source>
        <dbReference type="ARBA" id="ARBA00023239"/>
    </source>
</evidence>
<evidence type="ECO:0000256" key="6">
    <source>
        <dbReference type="ARBA" id="ARBA00042605"/>
    </source>
</evidence>
<dbReference type="Gene3D" id="3.40.50.1100">
    <property type="match status" value="2"/>
</dbReference>
<reference evidence="10" key="1">
    <citation type="submission" date="2025-08" db="UniProtKB">
        <authorList>
            <consortium name="RefSeq"/>
        </authorList>
    </citation>
    <scope>IDENTIFICATION</scope>
    <source>
        <tissue evidence="10">Whole sample</tissue>
    </source>
</reference>
<evidence type="ECO:0000259" key="8">
    <source>
        <dbReference type="Pfam" id="PF00291"/>
    </source>
</evidence>
<dbReference type="Proteomes" id="UP000694844">
    <property type="component" value="Chromosome 4"/>
</dbReference>
<dbReference type="InterPro" id="IPR001926">
    <property type="entry name" value="TrpB-like_PALP"/>
</dbReference>
<keyword evidence="3" id="KW-0663">Pyridoxal phosphate</keyword>
<dbReference type="KEGG" id="cvn:111131795"/>
<keyword evidence="4" id="KW-0456">Lyase</keyword>
<dbReference type="GO" id="GO:0006565">
    <property type="term" value="P:L-serine catabolic process"/>
    <property type="evidence" value="ECO:0007669"/>
    <property type="project" value="TreeGrafter"/>
</dbReference>
<dbReference type="PROSITE" id="PS00165">
    <property type="entry name" value="DEHYDRATASE_SER_THR"/>
    <property type="match status" value="1"/>
</dbReference>
<dbReference type="OrthoDB" id="4418812at2759"/>